<dbReference type="RefSeq" id="WP_014828309.1">
    <property type="nucleotide sequence ID" value="NC_018068.1"/>
</dbReference>
<sequence length="180" mass="20214">MKEKNEFNFAQRWVTSLARESNGPSKFKTQAVIWGIVGLMIFGIIGSTPWLWDYKLARDINKAEENISSLREISTQVSKMNALKKEVQEEQQTLNTIQKSTHDPGSVLDKLKGMLPIGTIINSFALQENSVALSVSVPNPVDVARLWVSLRDSGMFQEVNLQNVSLQDKVQSLNLNLLLK</sequence>
<dbReference type="EMBL" id="CP003639">
    <property type="protein sequence ID" value="AFM42321.1"/>
    <property type="molecule type" value="Genomic_DNA"/>
</dbReference>
<feature type="transmembrane region" description="Helical" evidence="2">
    <location>
        <begin position="31"/>
        <end position="52"/>
    </location>
</feature>
<keyword evidence="4" id="KW-1185">Reference proteome</keyword>
<evidence type="ECO:0000313" key="3">
    <source>
        <dbReference type="EMBL" id="AFM42321.1"/>
    </source>
</evidence>
<keyword evidence="2" id="KW-0812">Transmembrane</keyword>
<gene>
    <name evidence="3" type="ordered locus">Desaci_3432</name>
</gene>
<accession>I4D947</accession>
<proteinExistence type="predicted"/>
<dbReference type="AlphaFoldDB" id="I4D947"/>
<keyword evidence="2" id="KW-1133">Transmembrane helix</keyword>
<keyword evidence="1" id="KW-0175">Coiled coil</keyword>
<dbReference type="Proteomes" id="UP000002892">
    <property type="component" value="Chromosome"/>
</dbReference>
<name>I4D947_DESAJ</name>
<keyword evidence="2" id="KW-0472">Membrane</keyword>
<dbReference type="OrthoDB" id="1797962at2"/>
<reference evidence="3 4" key="1">
    <citation type="journal article" date="2012" name="J. Bacteriol.">
        <title>Complete genome sequences of Desulfosporosinus orientis DSM765T, Desulfosporosinus youngiae DSM17734T, Desulfosporosinus meridiei DSM13257T, and Desulfosporosinus acidiphilus DSM22704T.</title>
        <authorList>
            <person name="Pester M."/>
            <person name="Brambilla E."/>
            <person name="Alazard D."/>
            <person name="Rattei T."/>
            <person name="Weinmaier T."/>
            <person name="Han J."/>
            <person name="Lucas S."/>
            <person name="Lapidus A."/>
            <person name="Cheng J.F."/>
            <person name="Goodwin L."/>
            <person name="Pitluck S."/>
            <person name="Peters L."/>
            <person name="Ovchinnikova G."/>
            <person name="Teshima H."/>
            <person name="Detter J.C."/>
            <person name="Han C.S."/>
            <person name="Tapia R."/>
            <person name="Land M.L."/>
            <person name="Hauser L."/>
            <person name="Kyrpides N.C."/>
            <person name="Ivanova N.N."/>
            <person name="Pagani I."/>
            <person name="Huntmann M."/>
            <person name="Wei C.L."/>
            <person name="Davenport K.W."/>
            <person name="Daligault H."/>
            <person name="Chain P.S."/>
            <person name="Chen A."/>
            <person name="Mavromatis K."/>
            <person name="Markowitz V."/>
            <person name="Szeto E."/>
            <person name="Mikhailova N."/>
            <person name="Pati A."/>
            <person name="Wagner M."/>
            <person name="Woyke T."/>
            <person name="Ollivier B."/>
            <person name="Klenk H.P."/>
            <person name="Spring S."/>
            <person name="Loy A."/>
        </authorList>
    </citation>
    <scope>NUCLEOTIDE SEQUENCE [LARGE SCALE GENOMIC DNA]</scope>
    <source>
        <strain evidence="4">DSM 22704 / JCM 16185 / SJ4</strain>
    </source>
</reference>
<protein>
    <submittedName>
        <fullName evidence="3">Fimbrial assembly protein (PilN)</fullName>
    </submittedName>
</protein>
<evidence type="ECO:0000256" key="1">
    <source>
        <dbReference type="SAM" id="Coils"/>
    </source>
</evidence>
<dbReference type="HOGENOM" id="CLU_128097_0_0_9"/>
<organism evidence="3 4">
    <name type="scientific">Desulfosporosinus acidiphilus (strain DSM 22704 / JCM 16185 / SJ4)</name>
    <dbReference type="NCBI Taxonomy" id="646529"/>
    <lineage>
        <taxon>Bacteria</taxon>
        <taxon>Bacillati</taxon>
        <taxon>Bacillota</taxon>
        <taxon>Clostridia</taxon>
        <taxon>Eubacteriales</taxon>
        <taxon>Desulfitobacteriaceae</taxon>
        <taxon>Desulfosporosinus</taxon>
    </lineage>
</organism>
<dbReference type="eggNOG" id="ENOG50331UI">
    <property type="taxonomic scope" value="Bacteria"/>
</dbReference>
<evidence type="ECO:0000256" key="2">
    <source>
        <dbReference type="SAM" id="Phobius"/>
    </source>
</evidence>
<dbReference type="STRING" id="646529.Desaci_3432"/>
<evidence type="ECO:0000313" key="4">
    <source>
        <dbReference type="Proteomes" id="UP000002892"/>
    </source>
</evidence>
<feature type="coiled-coil region" evidence="1">
    <location>
        <begin position="70"/>
        <end position="100"/>
    </location>
</feature>
<dbReference type="KEGG" id="dai:Desaci_3432"/>